<name>A0ABX8K4I5_9ENTR</name>
<accession>A0ABX8K4I5</accession>
<proteinExistence type="predicted"/>
<evidence type="ECO:0000313" key="1">
    <source>
        <dbReference type="EMBL" id="QXA43780.1"/>
    </source>
</evidence>
<protein>
    <recommendedName>
        <fullName evidence="3">Guanylate cyclase domain-containing protein</fullName>
    </recommendedName>
</protein>
<gene>
    <name evidence="1" type="ORF">I6L54_17630</name>
</gene>
<evidence type="ECO:0008006" key="3">
    <source>
        <dbReference type="Google" id="ProtNLM"/>
    </source>
</evidence>
<evidence type="ECO:0000313" key="2">
    <source>
        <dbReference type="Proteomes" id="UP000683579"/>
    </source>
</evidence>
<reference evidence="1 2" key="1">
    <citation type="submission" date="2021-06" db="EMBL/GenBank/DDBJ databases">
        <title>FDA dAtabase for Regulatory Grade micrObial Sequences (FDA-ARGOS): Supporting development and validation of Infectious Disease Dx tests.</title>
        <authorList>
            <person name="Sproer C."/>
            <person name="Gronow S."/>
            <person name="Severitt S."/>
            <person name="Schroder I."/>
            <person name="Tallon L."/>
            <person name="Sadzewicz L."/>
            <person name="Zhao X."/>
            <person name="Boylan J."/>
            <person name="Ott S."/>
            <person name="Bowen H."/>
            <person name="Vavikolanu K."/>
            <person name="Mehta A."/>
            <person name="Aluvathingal J."/>
            <person name="Nadendla S."/>
            <person name="Lowell S."/>
            <person name="Myers T."/>
            <person name="Yan Y."/>
        </authorList>
    </citation>
    <scope>NUCLEOTIDE SEQUENCE [LARGE SCALE GENOMIC DNA]</scope>
    <source>
        <strain evidence="1 2">FDAARGOS 1424</strain>
    </source>
</reference>
<dbReference type="EMBL" id="CP077262">
    <property type="protein sequence ID" value="QXA43780.1"/>
    <property type="molecule type" value="Genomic_DNA"/>
</dbReference>
<dbReference type="RefSeq" id="WP_040230467.1">
    <property type="nucleotide sequence ID" value="NZ_CDHL01000015.1"/>
</dbReference>
<sequence>MKYEQRVVAFIDILGFKTLLDGTLGKDGNDNEDAIDAVVSAYEEIYDIWNLDESLNIYNSKPSQGKKVSIFSDCVVVSFEIDRPSEVFYTLLEIKWLIMRLIDRGMLCRGAVSMGKFIHTDRYLFGPALVEAYMLESKAAMYPRVILDHAVIEAGINNRGSEHTISQEEAYVHSLLEQDSDGMYYIDYFFKAQSELDDPENDFPRYIDNLANIIRKGLMGSSHHSKADLRVKFSWMRERYNRMVEIVTSKEALNQISKSGSSDVTEFYTNLRKISPKKYKSQMSRK</sequence>
<organism evidence="1 2">
    <name type="scientific">Citrobacter pasteurii</name>
    <dbReference type="NCBI Taxonomy" id="1563222"/>
    <lineage>
        <taxon>Bacteria</taxon>
        <taxon>Pseudomonadati</taxon>
        <taxon>Pseudomonadota</taxon>
        <taxon>Gammaproteobacteria</taxon>
        <taxon>Enterobacterales</taxon>
        <taxon>Enterobacteriaceae</taxon>
        <taxon>Citrobacter</taxon>
    </lineage>
</organism>
<dbReference type="Proteomes" id="UP000683579">
    <property type="component" value="Chromosome"/>
</dbReference>
<keyword evidence="2" id="KW-1185">Reference proteome</keyword>